<dbReference type="PANTHER" id="PTHR42877">
    <property type="entry name" value="L-ORNITHINE N(5)-MONOOXYGENASE-RELATED"/>
    <property type="match status" value="1"/>
</dbReference>
<evidence type="ECO:0008006" key="4">
    <source>
        <dbReference type="Google" id="ProtNLM"/>
    </source>
</evidence>
<dbReference type="InterPro" id="IPR051209">
    <property type="entry name" value="FAD-bind_Monooxygenase_sf"/>
</dbReference>
<evidence type="ECO:0000313" key="2">
    <source>
        <dbReference type="EMBL" id="KAK3380618.1"/>
    </source>
</evidence>
<protein>
    <recommendedName>
        <fullName evidence="4">FAD/NAD(P)-binding domain-containing protein</fullName>
    </recommendedName>
</protein>
<organism evidence="2 3">
    <name type="scientific">Lasiosphaeria ovina</name>
    <dbReference type="NCBI Taxonomy" id="92902"/>
    <lineage>
        <taxon>Eukaryota</taxon>
        <taxon>Fungi</taxon>
        <taxon>Dikarya</taxon>
        <taxon>Ascomycota</taxon>
        <taxon>Pezizomycotina</taxon>
        <taxon>Sordariomycetes</taxon>
        <taxon>Sordariomycetidae</taxon>
        <taxon>Sordariales</taxon>
        <taxon>Lasiosphaeriaceae</taxon>
        <taxon>Lasiosphaeria</taxon>
    </lineage>
</organism>
<evidence type="ECO:0000313" key="3">
    <source>
        <dbReference type="Proteomes" id="UP001287356"/>
    </source>
</evidence>
<dbReference type="SUPFAM" id="SSF51905">
    <property type="entry name" value="FAD/NAD(P)-binding domain"/>
    <property type="match status" value="2"/>
</dbReference>
<dbReference type="Gene3D" id="3.50.50.60">
    <property type="entry name" value="FAD/NAD(P)-binding domain"/>
    <property type="match status" value="2"/>
</dbReference>
<dbReference type="InterPro" id="IPR036188">
    <property type="entry name" value="FAD/NAD-bd_sf"/>
</dbReference>
<dbReference type="PANTHER" id="PTHR42877:SF11">
    <property type="entry name" value="MONOOXYGENASE, PUTATIVE (AFU_ORTHOLOGUE AFUA_6G13790)-RELATED"/>
    <property type="match status" value="1"/>
</dbReference>
<dbReference type="Pfam" id="PF13450">
    <property type="entry name" value="NAD_binding_8"/>
    <property type="match status" value="1"/>
</dbReference>
<gene>
    <name evidence="2" type="ORF">B0T24DRAFT_655906</name>
</gene>
<dbReference type="Proteomes" id="UP001287356">
    <property type="component" value="Unassembled WGS sequence"/>
</dbReference>
<dbReference type="EMBL" id="JAULSN010000002">
    <property type="protein sequence ID" value="KAK3380618.1"/>
    <property type="molecule type" value="Genomic_DNA"/>
</dbReference>
<dbReference type="AlphaFoldDB" id="A0AAE0TV14"/>
<accession>A0AAE0TV14</accession>
<comment type="caution">
    <text evidence="2">The sequence shown here is derived from an EMBL/GenBank/DDBJ whole genome shotgun (WGS) entry which is preliminary data.</text>
</comment>
<name>A0AAE0TV14_9PEZI</name>
<keyword evidence="3" id="KW-1185">Reference proteome</keyword>
<sequence length="417" mass="45344">MGSLDAAAPNLPAVAGQHIGKPRPIRVIVIGAGISDIAFAYKAQFLEKVEYVVYEKNGDVGGTWLESRYPGCSCDIPAHSYSYPWVGNPEWSKVYVGAEEIWDFYRQQTREYGVYEHARFHHRDTATGVVSEDRADVVLNCAGVLKRWKWPDIAGLHLFAGTLAHTGNYPPGLDLAGKRVAVIGAGSSAIQVVPKFDVGCNRVTPGEGYLEALQEANVELVRDGIAEVTAAGVVTARGKTYEADVIIAATGYDTSYVPAFAVTGRAGAYFTCAVPDIPNYFMVVGPNTPISNGSLMPSIEAQVDFALAFVDKIQGQNVKSVVVSRAAGTEFNDYKDAVMELLAFSGNCNSWYKGGTATGRIVGSWPGSVNHFLESVRSPRFEDFEFTYHSENRFAYLGNSLTLRDIMKEDLGCYIRA</sequence>
<comment type="similarity">
    <text evidence="1">Belongs to the FAD-binding monooxygenase family.</text>
</comment>
<reference evidence="2" key="2">
    <citation type="submission" date="2023-06" db="EMBL/GenBank/DDBJ databases">
        <authorList>
            <consortium name="Lawrence Berkeley National Laboratory"/>
            <person name="Haridas S."/>
            <person name="Hensen N."/>
            <person name="Bonometti L."/>
            <person name="Westerberg I."/>
            <person name="Brannstrom I.O."/>
            <person name="Guillou S."/>
            <person name="Cros-Aarteil S."/>
            <person name="Calhoun S."/>
            <person name="Kuo A."/>
            <person name="Mondo S."/>
            <person name="Pangilinan J."/>
            <person name="Riley R."/>
            <person name="Labutti K."/>
            <person name="Andreopoulos B."/>
            <person name="Lipzen A."/>
            <person name="Chen C."/>
            <person name="Yanf M."/>
            <person name="Daum C."/>
            <person name="Ng V."/>
            <person name="Clum A."/>
            <person name="Steindorff A."/>
            <person name="Ohm R."/>
            <person name="Martin F."/>
            <person name="Silar P."/>
            <person name="Natvig D."/>
            <person name="Lalanne C."/>
            <person name="Gautier V."/>
            <person name="Ament-Velasquez S.L."/>
            <person name="Kruys A."/>
            <person name="Hutchinson M.I."/>
            <person name="Powell A.J."/>
            <person name="Barry K."/>
            <person name="Miller A.N."/>
            <person name="Grigoriev I.V."/>
            <person name="Debuchy R."/>
            <person name="Gladieux P."/>
            <person name="Thoren M.H."/>
            <person name="Johannesson H."/>
        </authorList>
    </citation>
    <scope>NUCLEOTIDE SEQUENCE</scope>
    <source>
        <strain evidence="2">CBS 958.72</strain>
    </source>
</reference>
<reference evidence="2" key="1">
    <citation type="journal article" date="2023" name="Mol. Phylogenet. Evol.">
        <title>Genome-scale phylogeny and comparative genomics of the fungal order Sordariales.</title>
        <authorList>
            <person name="Hensen N."/>
            <person name="Bonometti L."/>
            <person name="Westerberg I."/>
            <person name="Brannstrom I.O."/>
            <person name="Guillou S."/>
            <person name="Cros-Aarteil S."/>
            <person name="Calhoun S."/>
            <person name="Haridas S."/>
            <person name="Kuo A."/>
            <person name="Mondo S."/>
            <person name="Pangilinan J."/>
            <person name="Riley R."/>
            <person name="LaButti K."/>
            <person name="Andreopoulos B."/>
            <person name="Lipzen A."/>
            <person name="Chen C."/>
            <person name="Yan M."/>
            <person name="Daum C."/>
            <person name="Ng V."/>
            <person name="Clum A."/>
            <person name="Steindorff A."/>
            <person name="Ohm R.A."/>
            <person name="Martin F."/>
            <person name="Silar P."/>
            <person name="Natvig D.O."/>
            <person name="Lalanne C."/>
            <person name="Gautier V."/>
            <person name="Ament-Velasquez S.L."/>
            <person name="Kruys A."/>
            <person name="Hutchinson M.I."/>
            <person name="Powell A.J."/>
            <person name="Barry K."/>
            <person name="Miller A.N."/>
            <person name="Grigoriev I.V."/>
            <person name="Debuchy R."/>
            <person name="Gladieux P."/>
            <person name="Hiltunen Thoren M."/>
            <person name="Johannesson H."/>
        </authorList>
    </citation>
    <scope>NUCLEOTIDE SEQUENCE</scope>
    <source>
        <strain evidence="2">CBS 958.72</strain>
    </source>
</reference>
<proteinExistence type="inferred from homology"/>
<evidence type="ECO:0000256" key="1">
    <source>
        <dbReference type="ARBA" id="ARBA00010139"/>
    </source>
</evidence>